<evidence type="ECO:0000313" key="3">
    <source>
        <dbReference type="Proteomes" id="UP000722989"/>
    </source>
</evidence>
<feature type="region of interest" description="Disordered" evidence="1">
    <location>
        <begin position="110"/>
        <end position="164"/>
    </location>
</feature>
<dbReference type="Proteomes" id="UP000722989">
    <property type="component" value="Unassembled WGS sequence"/>
</dbReference>
<comment type="caution">
    <text evidence="2">The sequence shown here is derived from an EMBL/GenBank/DDBJ whole genome shotgun (WGS) entry which is preliminary data.</text>
</comment>
<protein>
    <submittedName>
        <fullName evidence="2">Uncharacterized protein</fullName>
    </submittedName>
</protein>
<evidence type="ECO:0000256" key="1">
    <source>
        <dbReference type="SAM" id="MobiDB-lite"/>
    </source>
</evidence>
<keyword evidence="3" id="KW-1185">Reference proteome</keyword>
<organism evidence="2 3">
    <name type="scientific">Planosporangium thailandense</name>
    <dbReference type="NCBI Taxonomy" id="765197"/>
    <lineage>
        <taxon>Bacteria</taxon>
        <taxon>Bacillati</taxon>
        <taxon>Actinomycetota</taxon>
        <taxon>Actinomycetes</taxon>
        <taxon>Micromonosporales</taxon>
        <taxon>Micromonosporaceae</taxon>
        <taxon>Planosporangium</taxon>
    </lineage>
</organism>
<feature type="region of interest" description="Disordered" evidence="1">
    <location>
        <begin position="217"/>
        <end position="254"/>
    </location>
</feature>
<sequence>MNAHKSPLIDRRAAEHLLDQVRAGARPSHPPLAALLAAAAVPGRPEELACEPSIATAFRTAPAIPAPRPGRLSVIKSAVAKVLTVKVMAILATTTAGGVALAAGTGTLPNPLSEPAPSTHAGLSAAHPDASESGAAHRSAAPNASKDADDRSDAKGPDASKAPSPSLVGLCHAYAAGNKADHGKALENPAFTVLITAAGGKDKVNLYCTALLAAPTPATSADAGNGKSGQGHPTGRPSSAPTDHGSRPASSAKH</sequence>
<reference evidence="2 3" key="1">
    <citation type="submission" date="2020-03" db="EMBL/GenBank/DDBJ databases">
        <title>WGS of the type strain of Planosporangium spp.</title>
        <authorList>
            <person name="Thawai C."/>
        </authorList>
    </citation>
    <scope>NUCLEOTIDE SEQUENCE [LARGE SCALE GENOMIC DNA]</scope>
    <source>
        <strain evidence="2 3">TBRC 5610</strain>
    </source>
</reference>
<dbReference type="RefSeq" id="WP_167923994.1">
    <property type="nucleotide sequence ID" value="NZ_JAATVY010000002.1"/>
</dbReference>
<feature type="compositionally biased region" description="Basic and acidic residues" evidence="1">
    <location>
        <begin position="146"/>
        <end position="158"/>
    </location>
</feature>
<proteinExistence type="predicted"/>
<gene>
    <name evidence="2" type="ORF">HC031_05360</name>
</gene>
<evidence type="ECO:0000313" key="2">
    <source>
        <dbReference type="EMBL" id="NJC69148.1"/>
    </source>
</evidence>
<name>A0ABX0XT42_9ACTN</name>
<dbReference type="EMBL" id="JAATVY010000002">
    <property type="protein sequence ID" value="NJC69148.1"/>
    <property type="molecule type" value="Genomic_DNA"/>
</dbReference>
<accession>A0ABX0XT42</accession>